<keyword evidence="5" id="KW-1003">Cell membrane</keyword>
<keyword evidence="13" id="KW-1185">Reference proteome</keyword>
<reference evidence="12 13" key="1">
    <citation type="submission" date="2016-10" db="EMBL/GenBank/DDBJ databases">
        <authorList>
            <person name="de Groot N.N."/>
        </authorList>
    </citation>
    <scope>NUCLEOTIDE SEQUENCE [LARGE SCALE GENOMIC DNA]</scope>
    <source>
        <strain evidence="12 13">DSM 21228</strain>
    </source>
</reference>
<evidence type="ECO:0000256" key="8">
    <source>
        <dbReference type="ARBA" id="ARBA00022989"/>
    </source>
</evidence>
<protein>
    <recommendedName>
        <fullName evidence="3">Sec translocon accessory complex subunit YajC</fullName>
    </recommendedName>
</protein>
<keyword evidence="9" id="KW-0811">Translocation</keyword>
<evidence type="ECO:0000256" key="5">
    <source>
        <dbReference type="ARBA" id="ARBA00022475"/>
    </source>
</evidence>
<keyword evidence="6 11" id="KW-0812">Transmembrane</keyword>
<dbReference type="EMBL" id="FNQP01000009">
    <property type="protein sequence ID" value="SEA55093.1"/>
    <property type="molecule type" value="Genomic_DNA"/>
</dbReference>
<evidence type="ECO:0000256" key="4">
    <source>
        <dbReference type="ARBA" id="ARBA00022448"/>
    </source>
</evidence>
<dbReference type="SMART" id="SM01323">
    <property type="entry name" value="YajC"/>
    <property type="match status" value="1"/>
</dbReference>
<dbReference type="InterPro" id="IPR003849">
    <property type="entry name" value="Preprotein_translocase_YajC"/>
</dbReference>
<evidence type="ECO:0000256" key="7">
    <source>
        <dbReference type="ARBA" id="ARBA00022927"/>
    </source>
</evidence>
<dbReference type="NCBIfam" id="TIGR00739">
    <property type="entry name" value="yajC"/>
    <property type="match status" value="1"/>
</dbReference>
<accession>A0A1H4C473</accession>
<dbReference type="RefSeq" id="WP_093067779.1">
    <property type="nucleotide sequence ID" value="NZ_FNQP01000009.1"/>
</dbReference>
<dbReference type="Proteomes" id="UP000199397">
    <property type="component" value="Unassembled WGS sequence"/>
</dbReference>
<comment type="subcellular location">
    <subcellularLocation>
        <location evidence="1">Cell membrane</location>
        <topology evidence="1">Single-pass membrane protein</topology>
    </subcellularLocation>
</comment>
<keyword evidence="7" id="KW-0653">Protein transport</keyword>
<evidence type="ECO:0000256" key="2">
    <source>
        <dbReference type="ARBA" id="ARBA00006742"/>
    </source>
</evidence>
<sequence>MDFLISNAHAEGAAAPAGGGIEMLLMMGVFFAIMYFMIIRPQQKRAKEHKMMIESLSKGDEIVTGGGVIGKIASIGDSFVDLTVADNVTIKVQKQAVASVLPKGTMKGA</sequence>
<evidence type="ECO:0000313" key="12">
    <source>
        <dbReference type="EMBL" id="SEA55093.1"/>
    </source>
</evidence>
<keyword evidence="4" id="KW-0813">Transport</keyword>
<name>A0A1H4C473_9GAMM</name>
<dbReference type="Pfam" id="PF02699">
    <property type="entry name" value="YajC"/>
    <property type="match status" value="1"/>
</dbReference>
<keyword evidence="8 11" id="KW-1133">Transmembrane helix</keyword>
<evidence type="ECO:0000256" key="3">
    <source>
        <dbReference type="ARBA" id="ARBA00014962"/>
    </source>
</evidence>
<dbReference type="OrthoDB" id="9811406at2"/>
<evidence type="ECO:0000256" key="9">
    <source>
        <dbReference type="ARBA" id="ARBA00023010"/>
    </source>
</evidence>
<feature type="transmembrane region" description="Helical" evidence="11">
    <location>
        <begin position="20"/>
        <end position="39"/>
    </location>
</feature>
<dbReference type="GO" id="GO:0005886">
    <property type="term" value="C:plasma membrane"/>
    <property type="evidence" value="ECO:0007669"/>
    <property type="project" value="UniProtKB-SubCell"/>
</dbReference>
<keyword evidence="10 11" id="KW-0472">Membrane</keyword>
<proteinExistence type="inferred from homology"/>
<evidence type="ECO:0000256" key="6">
    <source>
        <dbReference type="ARBA" id="ARBA00022692"/>
    </source>
</evidence>
<evidence type="ECO:0000256" key="11">
    <source>
        <dbReference type="SAM" id="Phobius"/>
    </source>
</evidence>
<gene>
    <name evidence="12" type="ORF">SAMN05660964_01853</name>
</gene>
<dbReference type="PRINTS" id="PR01853">
    <property type="entry name" value="YAJCTRNLCASE"/>
</dbReference>
<dbReference type="AlphaFoldDB" id="A0A1H4C473"/>
<dbReference type="STRING" id="525918.SAMN05660964_01853"/>
<evidence type="ECO:0000313" key="13">
    <source>
        <dbReference type="Proteomes" id="UP000199397"/>
    </source>
</evidence>
<evidence type="ECO:0000256" key="10">
    <source>
        <dbReference type="ARBA" id="ARBA00023136"/>
    </source>
</evidence>
<dbReference type="GO" id="GO:0015031">
    <property type="term" value="P:protein transport"/>
    <property type="evidence" value="ECO:0007669"/>
    <property type="project" value="UniProtKB-KW"/>
</dbReference>
<evidence type="ECO:0000256" key="1">
    <source>
        <dbReference type="ARBA" id="ARBA00004162"/>
    </source>
</evidence>
<dbReference type="PANTHER" id="PTHR33909:SF1">
    <property type="entry name" value="SEC TRANSLOCON ACCESSORY COMPLEX SUBUNIT YAJC"/>
    <property type="match status" value="1"/>
</dbReference>
<dbReference type="PANTHER" id="PTHR33909">
    <property type="entry name" value="SEC TRANSLOCON ACCESSORY COMPLEX SUBUNIT YAJC"/>
    <property type="match status" value="1"/>
</dbReference>
<comment type="similarity">
    <text evidence="2">Belongs to the YajC family.</text>
</comment>
<organism evidence="12 13">
    <name type="scientific">Thiothrix caldifontis</name>
    <dbReference type="NCBI Taxonomy" id="525918"/>
    <lineage>
        <taxon>Bacteria</taxon>
        <taxon>Pseudomonadati</taxon>
        <taxon>Pseudomonadota</taxon>
        <taxon>Gammaproteobacteria</taxon>
        <taxon>Thiotrichales</taxon>
        <taxon>Thiotrichaceae</taxon>
        <taxon>Thiothrix</taxon>
    </lineage>
</organism>